<reference evidence="1" key="2">
    <citation type="submission" date="2025-08" db="UniProtKB">
        <authorList>
            <consortium name="Ensembl"/>
        </authorList>
    </citation>
    <scope>IDENTIFICATION</scope>
</reference>
<gene>
    <name evidence="1" type="primary">TRIM26</name>
</gene>
<evidence type="ECO:0000313" key="1">
    <source>
        <dbReference type="Ensembl" id="ENSOARP00020040973.1"/>
    </source>
</evidence>
<dbReference type="Ensembl" id="ENSOART00020064790.1">
    <property type="protein sequence ID" value="ENSOARP00020040973.1"/>
    <property type="gene ID" value="ENSOARG00020014111.2"/>
</dbReference>
<reference evidence="1" key="3">
    <citation type="submission" date="2025-09" db="UniProtKB">
        <authorList>
            <consortium name="Ensembl"/>
        </authorList>
    </citation>
    <scope>IDENTIFICATION</scope>
</reference>
<organism evidence="1">
    <name type="scientific">Ovis aries</name>
    <name type="common">Sheep</name>
    <dbReference type="NCBI Taxonomy" id="9940"/>
    <lineage>
        <taxon>Eukaryota</taxon>
        <taxon>Metazoa</taxon>
        <taxon>Chordata</taxon>
        <taxon>Craniata</taxon>
        <taxon>Vertebrata</taxon>
        <taxon>Euteleostomi</taxon>
        <taxon>Mammalia</taxon>
        <taxon>Eutheria</taxon>
        <taxon>Laurasiatheria</taxon>
        <taxon>Artiodactyla</taxon>
        <taxon>Ruminantia</taxon>
        <taxon>Pecora</taxon>
        <taxon>Bovidae</taxon>
        <taxon>Caprinae</taxon>
        <taxon>Ovis</taxon>
    </lineage>
</organism>
<reference evidence="1" key="1">
    <citation type="submission" date="2020-11" db="EMBL/GenBank/DDBJ databases">
        <authorList>
            <person name="Davenport K.M."/>
            <person name="Bickhart D.M."/>
            <person name="Smith T.P.L."/>
            <person name="Murdoch B.M."/>
            <person name="Rosen B.D."/>
        </authorList>
    </citation>
    <scope>NUCLEOTIDE SEQUENCE [LARGE SCALE GENOMIC DNA]</scope>
    <source>
        <strain evidence="1">OAR_USU_Benz2616</strain>
    </source>
</reference>
<proteinExistence type="predicted"/>
<accession>A0AC11D7S4</accession>
<sequence length="594" mass="67379">MAASAPLRSLEEEVTCSICLDYLRDPVTIDCGHVFCRSCTADIRPISGGRPACPLCKKPFKKENIRPVWQLASLVENIERLKVDGGRQPGEAAQEQAEARLCERHREKLHYFCEDDGKLLCVMCRESREHRPHSAVLVEKAAQPHREKILNHLSTLRRDRDKIQGFQAKGEADILAALEVAPGRLQAPSSLDTVELMNGVSEGEEPACAPHAGSRRGGRQCHPLLPLPSLQKKLQDQRQCIVAEFEQGHQFLREREQHLLGQLAKLEQELTEGREKFKTRGVGELARLAQVISELEGKVQQPAAELMQDTRDFLNRYPRKKFWIGKPIARVVKKKTGEFSDKLQSLQRGLREFQGKLLRDLEYKTVSVTLDPQSASGYLQLSEDWKCVTYSGLCQGAYLYPQQFDCEPGVLGSKGFTWGKVYWEVEVEREGWSEDEDEGDEAEEGEEEEEEEEAGYRDGYDDWETDEDEESLGDEEEEAEEEEEEEEVLESCLVGVARDSVKRKGDLSLRPEDGVWALRLSSAGIWANTSPEAELFPALRPRRVGIALDYEGGTVTFTNAESQELIYTFTATFTRRLLPFLWLKWPGTRLLLRP</sequence>
<name>A0AC11D7S4_SHEEP</name>
<protein>
    <submittedName>
        <fullName evidence="1">Uncharacterized protein</fullName>
    </submittedName>
</protein>